<keyword evidence="6" id="KW-1185">Reference proteome</keyword>
<dbReference type="EMBL" id="CP010427">
    <property type="protein sequence ID" value="AJC49337.1"/>
    <property type="molecule type" value="Genomic_DNA"/>
</dbReference>
<comment type="similarity">
    <text evidence="3">Belongs to the acetyltransferase family. RimJ subfamily.</text>
</comment>
<dbReference type="GO" id="GO:0016747">
    <property type="term" value="F:acyltransferase activity, transferring groups other than amino-acyl groups"/>
    <property type="evidence" value="ECO:0007669"/>
    <property type="project" value="InterPro"/>
</dbReference>
<dbReference type="InterPro" id="IPR000182">
    <property type="entry name" value="GNAT_dom"/>
</dbReference>
<dbReference type="PANTHER" id="PTHR43792">
    <property type="entry name" value="GNAT FAMILY, PUTATIVE (AFU_ORTHOLOGUE AFUA_3G00765)-RELATED-RELATED"/>
    <property type="match status" value="1"/>
</dbReference>
<protein>
    <recommendedName>
        <fullName evidence="4">N-acetyltransferase domain-containing protein</fullName>
    </recommendedName>
</protein>
<dbReference type="OrthoDB" id="5295305at2"/>
<keyword evidence="1" id="KW-0808">Transferase</keyword>
<sequence>MKTLFGKNIYLRSLLESDVNDSYYSWMNDKIINAYMETRFTHHSIDDIKKFVSNVNADCNSFIFAICDRATDKHIGNIKLGPINSYHKKADVSFFIGDMEFWGRGLAKEAISLVVHYGFNELGLHKICAGVYDRNIGSLRALEKVGFVIEGIKKAECFCDSSWVDVYILGLINDK</sequence>
<evidence type="ECO:0000313" key="5">
    <source>
        <dbReference type="EMBL" id="AJC49337.1"/>
    </source>
</evidence>
<gene>
    <name evidence="5" type="ORF">SD28_06745</name>
</gene>
<evidence type="ECO:0000256" key="3">
    <source>
        <dbReference type="ARBA" id="ARBA00038502"/>
    </source>
</evidence>
<reference evidence="5 6" key="1">
    <citation type="submission" date="2014-12" db="EMBL/GenBank/DDBJ databases">
        <title>Complete genome sequence of Francisella guanzhouensis strain 08HL01032 isolated from air-conditioning system in China.</title>
        <authorList>
            <person name="Svensson D."/>
            <person name="Ohrman C."/>
            <person name="Backman S."/>
            <person name="Karlsson E."/>
            <person name="Nilsson E."/>
            <person name="Bystrom M."/>
            <person name="Larkeryd A."/>
            <person name="Stenberg P."/>
            <person name="Scholtz H.C."/>
            <person name="Forsman M."/>
            <person name="Sjodin A."/>
        </authorList>
    </citation>
    <scope>NUCLEOTIDE SEQUENCE [LARGE SCALE GENOMIC DNA]</scope>
    <source>
        <strain evidence="5 6">08HL01032</strain>
    </source>
</reference>
<evidence type="ECO:0000313" key="6">
    <source>
        <dbReference type="Proteomes" id="UP000031104"/>
    </source>
</evidence>
<dbReference type="Pfam" id="PF13302">
    <property type="entry name" value="Acetyltransf_3"/>
    <property type="match status" value="1"/>
</dbReference>
<evidence type="ECO:0000256" key="1">
    <source>
        <dbReference type="ARBA" id="ARBA00022679"/>
    </source>
</evidence>
<dbReference type="InterPro" id="IPR051531">
    <property type="entry name" value="N-acetyltransferase"/>
</dbReference>
<organism evidence="5 6">
    <name type="scientific">Allofrancisella guangzhouensis</name>
    <dbReference type="NCBI Taxonomy" id="594679"/>
    <lineage>
        <taxon>Bacteria</taxon>
        <taxon>Pseudomonadati</taxon>
        <taxon>Pseudomonadota</taxon>
        <taxon>Gammaproteobacteria</taxon>
        <taxon>Thiotrichales</taxon>
        <taxon>Francisellaceae</taxon>
        <taxon>Allofrancisella</taxon>
    </lineage>
</organism>
<proteinExistence type="inferred from homology"/>
<dbReference type="KEGG" id="fgu:SD28_06745"/>
<evidence type="ECO:0000259" key="4">
    <source>
        <dbReference type="Pfam" id="PF13302"/>
    </source>
</evidence>
<dbReference type="Gene3D" id="3.40.630.30">
    <property type="match status" value="1"/>
</dbReference>
<dbReference type="AlphaFoldDB" id="A0A0A8E6W0"/>
<dbReference type="HOGENOM" id="CLU_013985_3_2_6"/>
<dbReference type="SUPFAM" id="SSF55729">
    <property type="entry name" value="Acyl-CoA N-acyltransferases (Nat)"/>
    <property type="match status" value="1"/>
</dbReference>
<dbReference type="RefSeq" id="WP_039125304.1">
    <property type="nucleotide sequence ID" value="NZ_CP010427.1"/>
</dbReference>
<dbReference type="Proteomes" id="UP000031104">
    <property type="component" value="Chromosome"/>
</dbReference>
<dbReference type="InterPro" id="IPR016181">
    <property type="entry name" value="Acyl_CoA_acyltransferase"/>
</dbReference>
<feature type="domain" description="N-acetyltransferase" evidence="4">
    <location>
        <begin position="9"/>
        <end position="148"/>
    </location>
</feature>
<accession>A0A0A8E6W0</accession>
<name>A0A0A8E6W0_9GAMM</name>
<keyword evidence="2" id="KW-0012">Acyltransferase</keyword>
<evidence type="ECO:0000256" key="2">
    <source>
        <dbReference type="ARBA" id="ARBA00023315"/>
    </source>
</evidence>
<dbReference type="STRING" id="594679.SD28_06745"/>
<dbReference type="PANTHER" id="PTHR43792:SF8">
    <property type="entry name" value="[RIBOSOMAL PROTEIN US5]-ALANINE N-ACETYLTRANSFERASE"/>
    <property type="match status" value="1"/>
</dbReference>